<gene>
    <name evidence="2" type="primary">LOC123134738</name>
</gene>
<dbReference type="Gramene" id="TraesCSU02G203000.1">
    <property type="protein sequence ID" value="TraesCSU02G203000.1"/>
    <property type="gene ID" value="TraesCSU02G203000"/>
</dbReference>
<keyword evidence="1" id="KW-0812">Transmembrane</keyword>
<dbReference type="GeneID" id="123134738"/>
<reference evidence="2" key="2">
    <citation type="submission" date="2018-10" db="UniProtKB">
        <authorList>
            <consortium name="EnsemblPlants"/>
        </authorList>
    </citation>
    <scope>IDENTIFICATION</scope>
</reference>
<evidence type="ECO:0000313" key="3">
    <source>
        <dbReference type="Proteomes" id="UP000019116"/>
    </source>
</evidence>
<evidence type="ECO:0000256" key="1">
    <source>
        <dbReference type="SAM" id="Phobius"/>
    </source>
</evidence>
<evidence type="ECO:0000313" key="2">
    <source>
        <dbReference type="EnsemblPlants" id="TraesCSU02G203000.1"/>
    </source>
</evidence>
<keyword evidence="1" id="KW-0472">Membrane</keyword>
<accession>A0A3B6UCG3</accession>
<feature type="transmembrane region" description="Helical" evidence="1">
    <location>
        <begin position="33"/>
        <end position="54"/>
    </location>
</feature>
<name>A0A3B6UCG3_WHEAT</name>
<dbReference type="RefSeq" id="XP_044409856.1">
    <property type="nucleotide sequence ID" value="XM_044553921.1"/>
</dbReference>
<feature type="transmembrane region" description="Helical" evidence="1">
    <location>
        <begin position="60"/>
        <end position="81"/>
    </location>
</feature>
<feature type="transmembrane region" description="Helical" evidence="1">
    <location>
        <begin position="157"/>
        <end position="176"/>
    </location>
</feature>
<organism evidence="2">
    <name type="scientific">Triticum aestivum</name>
    <name type="common">Wheat</name>
    <dbReference type="NCBI Taxonomy" id="4565"/>
    <lineage>
        <taxon>Eukaryota</taxon>
        <taxon>Viridiplantae</taxon>
        <taxon>Streptophyta</taxon>
        <taxon>Embryophyta</taxon>
        <taxon>Tracheophyta</taxon>
        <taxon>Spermatophyta</taxon>
        <taxon>Magnoliopsida</taxon>
        <taxon>Liliopsida</taxon>
        <taxon>Poales</taxon>
        <taxon>Poaceae</taxon>
        <taxon>BOP clade</taxon>
        <taxon>Pooideae</taxon>
        <taxon>Triticodae</taxon>
        <taxon>Triticeae</taxon>
        <taxon>Triticinae</taxon>
        <taxon>Triticum</taxon>
    </lineage>
</organism>
<dbReference type="Proteomes" id="UP000019116">
    <property type="component" value="Chromosome Un"/>
</dbReference>
<sequence>MLSPSSDPPMDVQKDAALPAATKEEDLSCCTAASLKVFMVLYSLYMVGLIIWMFKVCENWWQAWPAVFLVLVWVLVLLVLAEQHAKVTLSESSDHCLDLEKGAGPALTKEEELAKVNSGIAKGIMVVLDVMMVFYSLFMIGLMIYMVKVSTNNLWDAWSGVVIVLPIWVLSLYMHFQQRAKKRALLSNGSNLSTKLLESTK</sequence>
<dbReference type="EnsemblPlants" id="TraesCSU02G203000.1">
    <property type="protein sequence ID" value="TraesCSU02G203000.1"/>
    <property type="gene ID" value="TraesCSU02G203000"/>
</dbReference>
<dbReference type="AlphaFoldDB" id="A0A3B6UCG3"/>
<feature type="transmembrane region" description="Helical" evidence="1">
    <location>
        <begin position="124"/>
        <end position="145"/>
    </location>
</feature>
<keyword evidence="1" id="KW-1133">Transmembrane helix</keyword>
<dbReference type="KEGG" id="taes:123134738"/>
<dbReference type="Gramene" id="TraesCS6B03G1061800.1">
    <property type="protein sequence ID" value="TraesCS6B03G1061800.1.CDS"/>
    <property type="gene ID" value="TraesCS6B03G1061800"/>
</dbReference>
<reference evidence="2" key="1">
    <citation type="submission" date="2018-08" db="EMBL/GenBank/DDBJ databases">
        <authorList>
            <person name="Rossello M."/>
        </authorList>
    </citation>
    <scope>NUCLEOTIDE SEQUENCE [LARGE SCALE GENOMIC DNA]</scope>
    <source>
        <strain evidence="2">cv. Chinese Spring</strain>
    </source>
</reference>
<keyword evidence="3" id="KW-1185">Reference proteome</keyword>
<protein>
    <submittedName>
        <fullName evidence="2">Uncharacterized protein</fullName>
    </submittedName>
</protein>
<proteinExistence type="predicted"/>